<dbReference type="Proteomes" id="UP001380953">
    <property type="component" value="Unassembled WGS sequence"/>
</dbReference>
<keyword evidence="2" id="KW-1185">Reference proteome</keyword>
<gene>
    <name evidence="1" type="ORF">WKI47_24245</name>
</gene>
<accession>A0ACC6PJC5</accession>
<reference evidence="1" key="1">
    <citation type="submission" date="2024-03" db="EMBL/GenBank/DDBJ databases">
        <title>Whole genome sequecning of epiphytes from Marcgravia umbellata leaves.</title>
        <authorList>
            <person name="Kumar G."/>
            <person name="Savka M.A."/>
        </authorList>
    </citation>
    <scope>NUCLEOTIDE SEQUENCE</scope>
    <source>
        <strain evidence="1">RIT_BL5</strain>
    </source>
</reference>
<keyword evidence="1" id="KW-0067">ATP-binding</keyword>
<dbReference type="EMBL" id="JBBKAR010000058">
    <property type="protein sequence ID" value="MEJ8307031.1"/>
    <property type="molecule type" value="Genomic_DNA"/>
</dbReference>
<keyword evidence="1" id="KW-0547">Nucleotide-binding</keyword>
<protein>
    <submittedName>
        <fullName evidence="1">ABC transporter ATP-binding protein</fullName>
    </submittedName>
</protein>
<evidence type="ECO:0000313" key="1">
    <source>
        <dbReference type="EMBL" id="MEJ8307031.1"/>
    </source>
</evidence>
<name>A0ACC6PJC5_9BACL</name>
<evidence type="ECO:0000313" key="2">
    <source>
        <dbReference type="Proteomes" id="UP001380953"/>
    </source>
</evidence>
<comment type="caution">
    <text evidence="1">The sequence shown here is derived from an EMBL/GenBank/DDBJ whole genome shotgun (WGS) entry which is preliminary data.</text>
</comment>
<proteinExistence type="predicted"/>
<sequence length="381" mass="41370">MSGIRIEEISKTFGDQTALSHVDLEVREGEFFSLLGPSGCGKTTLLNMIAGFLEPTTGGIWIGGREVTGLPPYRREIGMVFQDYALFPHLSVSDNVAYGLRIRKMPRKDIAERVRESLALVQLEAYASRMPHQLSGGQRQRVAIARALAVRPAVLLLDEPLSNLDAKLRKDMQTELRNIQRTTGVTTVLVTHDQEEALSLSDRIGILGDGRLQQLGTPLDVYRRPSNRFVAEFIGQVNLIAAKPLQGDTGLGGAQAYAATELETAQGRALRLDFDPSAADGGSSAEAASPGGETLFMLRPERIRVSAPGREAGANRTPARVSGVSYAGSMMRVQFELEGRGSLTVHASDPEFPSLPEPGQFYDLHWSAQDLIPILPGENPL</sequence>
<organism evidence="1 2">
    <name type="scientific">Saccharibacillus sacchari</name>
    <dbReference type="NCBI Taxonomy" id="456493"/>
    <lineage>
        <taxon>Bacteria</taxon>
        <taxon>Bacillati</taxon>
        <taxon>Bacillota</taxon>
        <taxon>Bacilli</taxon>
        <taxon>Bacillales</taxon>
        <taxon>Paenibacillaceae</taxon>
        <taxon>Saccharibacillus</taxon>
    </lineage>
</organism>